<proteinExistence type="inferred from homology"/>
<evidence type="ECO:0000313" key="12">
    <source>
        <dbReference type="Proteomes" id="UP000824090"/>
    </source>
</evidence>
<dbReference type="PROSITE" id="PS51463">
    <property type="entry name" value="P_GLUCOSE_ISOMERASE_3"/>
    <property type="match status" value="1"/>
</dbReference>
<evidence type="ECO:0000256" key="9">
    <source>
        <dbReference type="RuleBase" id="RU000612"/>
    </source>
</evidence>
<dbReference type="InterPro" id="IPR046348">
    <property type="entry name" value="SIS_dom_sf"/>
</dbReference>
<dbReference type="Pfam" id="PF00342">
    <property type="entry name" value="PGI"/>
    <property type="match status" value="1"/>
</dbReference>
<dbReference type="GO" id="GO:0005829">
    <property type="term" value="C:cytosol"/>
    <property type="evidence" value="ECO:0007669"/>
    <property type="project" value="TreeGrafter"/>
</dbReference>
<evidence type="ECO:0000259" key="10">
    <source>
        <dbReference type="PROSITE" id="PS51464"/>
    </source>
</evidence>
<keyword evidence="5" id="KW-0963">Cytoplasm</keyword>
<dbReference type="InterPro" id="IPR035482">
    <property type="entry name" value="SIS_PGI_2"/>
</dbReference>
<dbReference type="FunFam" id="3.40.50.10490:FF:000016">
    <property type="entry name" value="Glucose-6-phosphate isomerase"/>
    <property type="match status" value="1"/>
</dbReference>
<dbReference type="CDD" id="cd05016">
    <property type="entry name" value="SIS_PGI_2"/>
    <property type="match status" value="1"/>
</dbReference>
<evidence type="ECO:0000256" key="4">
    <source>
        <dbReference type="ARBA" id="ARBA00022432"/>
    </source>
</evidence>
<evidence type="ECO:0000256" key="5">
    <source>
        <dbReference type="ARBA" id="ARBA00022490"/>
    </source>
</evidence>
<evidence type="ECO:0000256" key="2">
    <source>
        <dbReference type="ARBA" id="ARBA00006604"/>
    </source>
</evidence>
<comment type="catalytic activity">
    <reaction evidence="8 9">
        <text>alpha-D-glucose 6-phosphate = beta-D-fructose 6-phosphate</text>
        <dbReference type="Rhea" id="RHEA:11816"/>
        <dbReference type="ChEBI" id="CHEBI:57634"/>
        <dbReference type="ChEBI" id="CHEBI:58225"/>
        <dbReference type="EC" id="5.3.1.9"/>
    </reaction>
</comment>
<organism evidence="11 12">
    <name type="scientific">Candidatus Allocopromorpha excrementigallinarum</name>
    <dbReference type="NCBI Taxonomy" id="2840742"/>
    <lineage>
        <taxon>Bacteria</taxon>
        <taxon>Bacillati</taxon>
        <taxon>Bacillota</taxon>
        <taxon>Clostridia</taxon>
        <taxon>Eubacteriales</taxon>
        <taxon>Eubacteriaceae</taxon>
        <taxon>Eubacteriaceae incertae sedis</taxon>
        <taxon>Candidatus Allocopromorpha</taxon>
    </lineage>
</organism>
<dbReference type="InterPro" id="IPR001347">
    <property type="entry name" value="SIS_dom"/>
</dbReference>
<gene>
    <name evidence="11" type="ORF">IAC50_08795</name>
</gene>
<dbReference type="InterPro" id="IPR035476">
    <property type="entry name" value="SIS_PGI_1"/>
</dbReference>
<dbReference type="SUPFAM" id="SSF53697">
    <property type="entry name" value="SIS domain"/>
    <property type="match status" value="1"/>
</dbReference>
<dbReference type="Proteomes" id="UP000824090">
    <property type="component" value="Unassembled WGS sequence"/>
</dbReference>
<keyword evidence="7 9" id="KW-0413">Isomerase</keyword>
<comment type="caution">
    <text evidence="11">The sequence shown here is derived from an EMBL/GenBank/DDBJ whole genome shotgun (WGS) entry which is preliminary data.</text>
</comment>
<dbReference type="EMBL" id="DVMP01000157">
    <property type="protein sequence ID" value="HIU26573.1"/>
    <property type="molecule type" value="Genomic_DNA"/>
</dbReference>
<accession>A0A9D1L7Z2</accession>
<keyword evidence="6 9" id="KW-0324">Glycolysis</keyword>
<reference evidence="11" key="1">
    <citation type="submission" date="2020-10" db="EMBL/GenBank/DDBJ databases">
        <authorList>
            <person name="Gilroy R."/>
        </authorList>
    </citation>
    <scope>NUCLEOTIDE SEQUENCE</scope>
    <source>
        <strain evidence="11">ChiHcec3-6078</strain>
    </source>
</reference>
<evidence type="ECO:0000256" key="6">
    <source>
        <dbReference type="ARBA" id="ARBA00023152"/>
    </source>
</evidence>
<dbReference type="InterPro" id="IPR018189">
    <property type="entry name" value="Phosphoglucose_isomerase_CS"/>
</dbReference>
<dbReference type="CDD" id="cd05015">
    <property type="entry name" value="SIS_PGI_1"/>
    <property type="match status" value="1"/>
</dbReference>
<comment type="similarity">
    <text evidence="2 9">Belongs to the GPI family.</text>
</comment>
<evidence type="ECO:0000256" key="1">
    <source>
        <dbReference type="ARBA" id="ARBA00004926"/>
    </source>
</evidence>
<keyword evidence="4 9" id="KW-0312">Gluconeogenesis</keyword>
<dbReference type="GO" id="GO:0097367">
    <property type="term" value="F:carbohydrate derivative binding"/>
    <property type="evidence" value="ECO:0007669"/>
    <property type="project" value="InterPro"/>
</dbReference>
<evidence type="ECO:0000256" key="3">
    <source>
        <dbReference type="ARBA" id="ARBA00011952"/>
    </source>
</evidence>
<dbReference type="PROSITE" id="PS00765">
    <property type="entry name" value="P_GLUCOSE_ISOMERASE_1"/>
    <property type="match status" value="1"/>
</dbReference>
<dbReference type="PRINTS" id="PR00662">
    <property type="entry name" value="G6PISOMERASE"/>
</dbReference>
<dbReference type="GO" id="GO:0004347">
    <property type="term" value="F:glucose-6-phosphate isomerase activity"/>
    <property type="evidence" value="ECO:0007669"/>
    <property type="project" value="UniProtKB-EC"/>
</dbReference>
<dbReference type="EC" id="5.3.1.9" evidence="3 9"/>
<dbReference type="PANTHER" id="PTHR11469:SF1">
    <property type="entry name" value="GLUCOSE-6-PHOSPHATE ISOMERASE"/>
    <property type="match status" value="1"/>
</dbReference>
<dbReference type="Gene3D" id="3.40.50.10490">
    <property type="entry name" value="Glucose-6-phosphate isomerase like protein, domain 1"/>
    <property type="match status" value="2"/>
</dbReference>
<reference evidence="11" key="2">
    <citation type="journal article" date="2021" name="PeerJ">
        <title>Extensive microbial diversity within the chicken gut microbiome revealed by metagenomics and culture.</title>
        <authorList>
            <person name="Gilroy R."/>
            <person name="Ravi A."/>
            <person name="Getino M."/>
            <person name="Pursley I."/>
            <person name="Horton D.L."/>
            <person name="Alikhan N.F."/>
            <person name="Baker D."/>
            <person name="Gharbi K."/>
            <person name="Hall N."/>
            <person name="Watson M."/>
            <person name="Adriaenssens E.M."/>
            <person name="Foster-Nyarko E."/>
            <person name="Jarju S."/>
            <person name="Secka A."/>
            <person name="Antonio M."/>
            <person name="Oren A."/>
            <person name="Chaudhuri R.R."/>
            <person name="La Ragione R."/>
            <person name="Hildebrand F."/>
            <person name="Pallen M.J."/>
        </authorList>
    </citation>
    <scope>NUCLEOTIDE SEQUENCE</scope>
    <source>
        <strain evidence="11">ChiHcec3-6078</strain>
    </source>
</reference>
<feature type="domain" description="SIS" evidence="10">
    <location>
        <begin position="58"/>
        <end position="211"/>
    </location>
</feature>
<dbReference type="GO" id="GO:0048029">
    <property type="term" value="F:monosaccharide binding"/>
    <property type="evidence" value="ECO:0007669"/>
    <property type="project" value="TreeGrafter"/>
</dbReference>
<evidence type="ECO:0000256" key="7">
    <source>
        <dbReference type="ARBA" id="ARBA00023235"/>
    </source>
</evidence>
<dbReference type="PROSITE" id="PS51464">
    <property type="entry name" value="SIS"/>
    <property type="match status" value="1"/>
</dbReference>
<dbReference type="PANTHER" id="PTHR11469">
    <property type="entry name" value="GLUCOSE-6-PHOSPHATE ISOMERASE"/>
    <property type="match status" value="1"/>
</dbReference>
<dbReference type="InterPro" id="IPR001672">
    <property type="entry name" value="G6P_Isomerase"/>
</dbReference>
<dbReference type="GO" id="GO:0051156">
    <property type="term" value="P:glucose 6-phosphate metabolic process"/>
    <property type="evidence" value="ECO:0007669"/>
    <property type="project" value="TreeGrafter"/>
</dbReference>
<dbReference type="GO" id="GO:0006094">
    <property type="term" value="P:gluconeogenesis"/>
    <property type="evidence" value="ECO:0007669"/>
    <property type="project" value="UniProtKB-KW"/>
</dbReference>
<comment type="pathway">
    <text evidence="1 9">Carbohydrate degradation; glycolysis; D-glyceraldehyde 3-phosphate and glycerone phosphate from D-glucose: step 2/4.</text>
</comment>
<evidence type="ECO:0000313" key="11">
    <source>
        <dbReference type="EMBL" id="HIU26573.1"/>
    </source>
</evidence>
<name>A0A9D1L7Z2_9FIRM</name>
<protein>
    <recommendedName>
        <fullName evidence="3 9">Glucose-6-phosphate isomerase</fullName>
        <ecNumber evidence="3 9">5.3.1.9</ecNumber>
    </recommendedName>
</protein>
<dbReference type="AlphaFoldDB" id="A0A9D1L7Z2"/>
<sequence length="402" mass="44483">MYIKTDVGGNGIYREEMKREKTRATEAFDRLWSGEIPMTGWVKAPVEKTEELESLLNASDRVRQQADLMVVIGIGGSYMGAKAAIEALPEDEAGVEVVFAGTNFFSGDYRRIMEKMAEKETVLCVISKSGNTLEIKAGLDILRPVMKKKYGDRASERIITITGSKGLLREETEREGYTSFSIPENIGGRYSALTAAGLFPMAVSGIDVRSLLEGAGAMALSPAWDGDGLDYAVSRHLLSERGKFVEAIEFYDPRLLYLGEWIKQLYGESEGKEGKGIFPASFIFSTDLHSMGQFLQQGRQIFAETSIVIDHYPNPLVIEEGELKGKSLEEINRAAFEGVSAAHKKAGIPFTEIHLPELNGFYYGQLLYFLEVTCAVTAMLSGVDPFNQPGVEAYKEEMRKKI</sequence>
<evidence type="ECO:0000256" key="8">
    <source>
        <dbReference type="ARBA" id="ARBA00029321"/>
    </source>
</evidence>
<dbReference type="GO" id="GO:0006096">
    <property type="term" value="P:glycolytic process"/>
    <property type="evidence" value="ECO:0007669"/>
    <property type="project" value="UniProtKB-KW"/>
</dbReference>